<feature type="active site" description="Proton acceptor; for processing activity" evidence="15">
    <location>
        <position position="68"/>
    </location>
</feature>
<name>A0A7C4EPR2_9BACT</name>
<dbReference type="PANTHER" id="PTHR33866">
    <property type="entry name" value="S-ADENOSYLMETHIONINE DECARBOXYLASE PROENZYME"/>
    <property type="match status" value="1"/>
</dbReference>
<dbReference type="PANTHER" id="PTHR33866:SF2">
    <property type="entry name" value="S-ADENOSYLMETHIONINE DECARBOXYLASE PROENZYME"/>
    <property type="match status" value="1"/>
</dbReference>
<dbReference type="FunFam" id="3.30.160.750:FF:000004">
    <property type="entry name" value="S-adenosylmethionine decarboxylase proenzyme"/>
    <property type="match status" value="1"/>
</dbReference>
<comment type="catalytic activity">
    <reaction evidence="12 15">
        <text>S-adenosyl-L-methionine + H(+) = S-adenosyl 3-(methylsulfanyl)propylamine + CO2</text>
        <dbReference type="Rhea" id="RHEA:15981"/>
        <dbReference type="ChEBI" id="CHEBI:15378"/>
        <dbReference type="ChEBI" id="CHEBI:16526"/>
        <dbReference type="ChEBI" id="CHEBI:57443"/>
        <dbReference type="ChEBI" id="CHEBI:59789"/>
        <dbReference type="EC" id="4.1.1.50"/>
    </reaction>
</comment>
<dbReference type="InterPro" id="IPR017716">
    <property type="entry name" value="S-AdoMet_deCOase_pro-enz"/>
</dbReference>
<keyword evidence="9 15" id="KW-0456">Lyase</keyword>
<dbReference type="GO" id="GO:0008295">
    <property type="term" value="P:spermidine biosynthetic process"/>
    <property type="evidence" value="ECO:0007669"/>
    <property type="project" value="UniProtKB-UniRule"/>
</dbReference>
<keyword evidence="4 15" id="KW-0210">Decarboxylase</keyword>
<evidence type="ECO:0000256" key="5">
    <source>
        <dbReference type="ARBA" id="ARBA00022813"/>
    </source>
</evidence>
<dbReference type="InterPro" id="IPR042284">
    <property type="entry name" value="AdoMetDC_N"/>
</dbReference>
<keyword evidence="11 15" id="KW-0670">Pyruvate</keyword>
<keyword evidence="5 15" id="KW-0068">Autocatalytic cleavage</keyword>
<dbReference type="GO" id="GO:0005829">
    <property type="term" value="C:cytosol"/>
    <property type="evidence" value="ECO:0007669"/>
    <property type="project" value="TreeGrafter"/>
</dbReference>
<dbReference type="NCBIfam" id="TIGR03330">
    <property type="entry name" value="SAM_DCase_Bsu"/>
    <property type="match status" value="1"/>
</dbReference>
<evidence type="ECO:0000256" key="13">
    <source>
        <dbReference type="ARBA" id="ARBA00056215"/>
    </source>
</evidence>
<comment type="similarity">
    <text evidence="14 15">Belongs to the prokaryotic AdoMetDC family. Type 1 subfamily.</text>
</comment>
<evidence type="ECO:0000256" key="1">
    <source>
        <dbReference type="ARBA" id="ARBA00004911"/>
    </source>
</evidence>
<comment type="caution">
    <text evidence="16">The sequence shown here is derived from an EMBL/GenBank/DDBJ whole genome shotgun (WGS) entry which is preliminary data.</text>
</comment>
<evidence type="ECO:0000256" key="15">
    <source>
        <dbReference type="HAMAP-Rule" id="MF_00464"/>
    </source>
</evidence>
<dbReference type="Gene3D" id="3.30.160.750">
    <property type="match status" value="1"/>
</dbReference>
<feature type="active site" description="Proton donor; for catalytic activity" evidence="15">
    <location>
        <position position="83"/>
    </location>
</feature>
<dbReference type="EMBL" id="DTHO01000072">
    <property type="protein sequence ID" value="HGH00131.1"/>
    <property type="molecule type" value="Genomic_DNA"/>
</dbReference>
<evidence type="ECO:0000256" key="2">
    <source>
        <dbReference type="ARBA" id="ARBA00011601"/>
    </source>
</evidence>
<keyword evidence="3 15" id="KW-0949">S-adenosyl-L-methionine</keyword>
<dbReference type="Pfam" id="PF02675">
    <property type="entry name" value="AdoMet_dc"/>
    <property type="match status" value="1"/>
</dbReference>
<dbReference type="InterPro" id="IPR016067">
    <property type="entry name" value="S-AdoMet_deCO2ase_core"/>
</dbReference>
<protein>
    <recommendedName>
        <fullName evidence="15">S-adenosylmethionine decarboxylase proenzyme</fullName>
        <shortName evidence="15">AdoMetDC</shortName>
        <shortName evidence="15">SAMDC</shortName>
        <ecNumber evidence="15">4.1.1.50</ecNumber>
    </recommendedName>
    <component>
        <recommendedName>
            <fullName evidence="15">S-adenosylmethionine decarboxylase beta chain</fullName>
        </recommendedName>
    </component>
    <component>
        <recommendedName>
            <fullName evidence="15">S-adenosylmethionine decarboxylase alpha chain</fullName>
        </recommendedName>
    </component>
</protein>
<evidence type="ECO:0000256" key="14">
    <source>
        <dbReference type="ARBA" id="ARBA00061583"/>
    </source>
</evidence>
<comment type="function">
    <text evidence="13 15">Catalyzes the decarboxylation of S-adenosylmethionine to S-adenosylmethioninamine (dcAdoMet), the propylamine donor required for the synthesis of the polyamines spermine and spermidine from the diamine putrescine.</text>
</comment>
<feature type="chain" id="PRO_5028543543" description="S-adenosylmethionine decarboxylase beta chain" evidence="15">
    <location>
        <begin position="1"/>
        <end position="62"/>
    </location>
</feature>
<dbReference type="GO" id="GO:0004014">
    <property type="term" value="F:adenosylmethionine decarboxylase activity"/>
    <property type="evidence" value="ECO:0007669"/>
    <property type="project" value="UniProtKB-UniRule"/>
</dbReference>
<dbReference type="FunFam" id="3.30.360.110:FF:000001">
    <property type="entry name" value="S-adenosylmethionine decarboxylase proenzyme"/>
    <property type="match status" value="1"/>
</dbReference>
<dbReference type="HAMAP" id="MF_00464">
    <property type="entry name" value="AdoMetDC_1"/>
    <property type="match status" value="1"/>
</dbReference>
<feature type="modified residue" description="Pyruvic acid (Ser); by autocatalysis" evidence="15">
    <location>
        <position position="63"/>
    </location>
</feature>
<evidence type="ECO:0000313" key="16">
    <source>
        <dbReference type="EMBL" id="HGH00131.1"/>
    </source>
</evidence>
<evidence type="ECO:0000256" key="10">
    <source>
        <dbReference type="ARBA" id="ARBA00023270"/>
    </source>
</evidence>
<accession>A0A7C4EPR2</accession>
<dbReference type="AlphaFoldDB" id="A0A7C4EPR2"/>
<evidence type="ECO:0000256" key="12">
    <source>
        <dbReference type="ARBA" id="ARBA00048112"/>
    </source>
</evidence>
<gene>
    <name evidence="15" type="primary">speH</name>
    <name evidence="16" type="ORF">ENV75_06790</name>
</gene>
<dbReference type="SUPFAM" id="SSF56276">
    <property type="entry name" value="S-adenosylmethionine decarboxylase"/>
    <property type="match status" value="1"/>
</dbReference>
<sequence>MYALGTHLLIELKDCNPKILEDLESVQTILVNAAKKANATIINVNFHKFSPFGVSGVVVIAESHLAIHTWPEYKFAAVDVFTCGDTIKPEVAAQYIIEALECKVPSIVEMKRGIISHENKKLPHKVYHEELQMVY</sequence>
<comment type="pathway">
    <text evidence="1 15">Amine and polyamine biosynthesis; S-adenosylmethioninamine biosynthesis; S-adenosylmethioninamine from S-adenosyl-L-methionine: step 1/1.</text>
</comment>
<evidence type="ECO:0000256" key="6">
    <source>
        <dbReference type="ARBA" id="ARBA00023066"/>
    </source>
</evidence>
<dbReference type="UniPathway" id="UPA00331">
    <property type="reaction ID" value="UER00451"/>
</dbReference>
<feature type="chain" id="PRO_5028543544" description="S-adenosylmethionine decarboxylase alpha chain" evidence="15">
    <location>
        <begin position="63"/>
        <end position="135"/>
    </location>
</feature>
<evidence type="ECO:0000256" key="4">
    <source>
        <dbReference type="ARBA" id="ARBA00022793"/>
    </source>
</evidence>
<dbReference type="InterPro" id="IPR042286">
    <property type="entry name" value="AdoMetDC_C"/>
</dbReference>
<dbReference type="EC" id="4.1.1.50" evidence="15"/>
<evidence type="ECO:0000256" key="9">
    <source>
        <dbReference type="ARBA" id="ARBA00023239"/>
    </source>
</evidence>
<keyword evidence="8 15" id="KW-0865">Zymogen</keyword>
<evidence type="ECO:0000256" key="3">
    <source>
        <dbReference type="ARBA" id="ARBA00022691"/>
    </source>
</evidence>
<proteinExistence type="inferred from homology"/>
<dbReference type="InterPro" id="IPR003826">
    <property type="entry name" value="AdoMetDC_fam_prok"/>
</dbReference>
<comment type="subunit">
    <text evidence="2 15">Heterotetramer of two alpha and two beta chains arranged as a dimer of alpha/beta heterodimers.</text>
</comment>
<keyword evidence="10 15" id="KW-0704">Schiff base</keyword>
<keyword evidence="6 15" id="KW-0745">Spermidine biosynthesis</keyword>
<feature type="site" description="Cleavage (non-hydrolytic); by autolysis" evidence="15">
    <location>
        <begin position="62"/>
        <end position="63"/>
    </location>
</feature>
<reference evidence="16" key="1">
    <citation type="journal article" date="2020" name="mSystems">
        <title>Genome- and Community-Level Interaction Insights into Carbon Utilization and Element Cycling Functions of Hydrothermarchaeota in Hydrothermal Sediment.</title>
        <authorList>
            <person name="Zhou Z."/>
            <person name="Liu Y."/>
            <person name="Xu W."/>
            <person name="Pan J."/>
            <person name="Luo Z.H."/>
            <person name="Li M."/>
        </authorList>
    </citation>
    <scope>NUCLEOTIDE SEQUENCE [LARGE SCALE GENOMIC DNA]</scope>
    <source>
        <strain evidence="16">SpSt-788</strain>
    </source>
</reference>
<evidence type="ECO:0000256" key="11">
    <source>
        <dbReference type="ARBA" id="ARBA00023317"/>
    </source>
</evidence>
<evidence type="ECO:0000256" key="7">
    <source>
        <dbReference type="ARBA" id="ARBA00023115"/>
    </source>
</evidence>
<organism evidence="16">
    <name type="scientific">Thermodesulfovibrio aggregans</name>
    <dbReference type="NCBI Taxonomy" id="86166"/>
    <lineage>
        <taxon>Bacteria</taxon>
        <taxon>Pseudomonadati</taxon>
        <taxon>Nitrospirota</taxon>
        <taxon>Thermodesulfovibrionia</taxon>
        <taxon>Thermodesulfovibrionales</taxon>
        <taxon>Thermodesulfovibrionaceae</taxon>
        <taxon>Thermodesulfovibrio</taxon>
    </lineage>
</organism>
<comment type="PTM">
    <text evidence="15">Is synthesized initially as an inactive proenzyme. Formation of the active enzyme involves a self-maturation process in which the active site pyruvoyl group is generated from an internal serine residue via an autocatalytic post-translational modification. Two non-identical subunits are generated from the proenzyme in this reaction, and the pyruvate is formed at the N-terminus of the alpha chain, which is derived from the carboxyl end of the proenzyme. The post-translation cleavage follows an unusual pathway, termed non-hydrolytic serinolysis, in which the side chain hydroxyl group of the serine supplies its oxygen atom to form the C-terminus of the beta chain, while the remainder of the serine residue undergoes an oxidative deamination to produce ammonia and the pyruvoyl group blocking the N-terminus of the alpha chain.</text>
</comment>
<keyword evidence="7 15" id="KW-0620">Polyamine biosynthesis</keyword>
<dbReference type="Gene3D" id="3.30.360.110">
    <property type="entry name" value="S-adenosylmethionine decarboxylase domain"/>
    <property type="match status" value="1"/>
</dbReference>
<comment type="cofactor">
    <cofactor evidence="15">
        <name>pyruvate</name>
        <dbReference type="ChEBI" id="CHEBI:15361"/>
    </cofactor>
    <text evidence="15">Binds 1 pyruvoyl group covalently per subunit.</text>
</comment>
<feature type="active site" description="Schiff-base intermediate with substrate; via pyruvic acid" evidence="15">
    <location>
        <position position="63"/>
    </location>
</feature>
<evidence type="ECO:0000256" key="8">
    <source>
        <dbReference type="ARBA" id="ARBA00023145"/>
    </source>
</evidence>